<evidence type="ECO:0000256" key="1">
    <source>
        <dbReference type="SAM" id="MobiDB-lite"/>
    </source>
</evidence>
<organism evidence="2 3">
    <name type="scientific">Anisodus acutangulus</name>
    <dbReference type="NCBI Taxonomy" id="402998"/>
    <lineage>
        <taxon>Eukaryota</taxon>
        <taxon>Viridiplantae</taxon>
        <taxon>Streptophyta</taxon>
        <taxon>Embryophyta</taxon>
        <taxon>Tracheophyta</taxon>
        <taxon>Spermatophyta</taxon>
        <taxon>Magnoliopsida</taxon>
        <taxon>eudicotyledons</taxon>
        <taxon>Gunneridae</taxon>
        <taxon>Pentapetalae</taxon>
        <taxon>asterids</taxon>
        <taxon>lamiids</taxon>
        <taxon>Solanales</taxon>
        <taxon>Solanaceae</taxon>
        <taxon>Solanoideae</taxon>
        <taxon>Hyoscyameae</taxon>
        <taxon>Anisodus</taxon>
    </lineage>
</organism>
<evidence type="ECO:0000313" key="3">
    <source>
        <dbReference type="Proteomes" id="UP001152561"/>
    </source>
</evidence>
<dbReference type="SUPFAM" id="SSF48452">
    <property type="entry name" value="TPR-like"/>
    <property type="match status" value="1"/>
</dbReference>
<feature type="compositionally biased region" description="Gly residues" evidence="1">
    <location>
        <begin position="128"/>
        <end position="146"/>
    </location>
</feature>
<comment type="caution">
    <text evidence="2">The sequence shown here is derived from an EMBL/GenBank/DDBJ whole genome shotgun (WGS) entry which is preliminary data.</text>
</comment>
<dbReference type="PANTHER" id="PTHR26312">
    <property type="entry name" value="TETRATRICOPEPTIDE REPEAT PROTEIN 5"/>
    <property type="match status" value="1"/>
</dbReference>
<gene>
    <name evidence="2" type="ORF">K7X08_020798</name>
</gene>
<dbReference type="Gene3D" id="1.25.40.10">
    <property type="entry name" value="Tetratricopeptide repeat domain"/>
    <property type="match status" value="1"/>
</dbReference>
<dbReference type="InterPro" id="IPR011990">
    <property type="entry name" value="TPR-like_helical_dom_sf"/>
</dbReference>
<dbReference type="PANTHER" id="PTHR26312:SF180">
    <property type="match status" value="1"/>
</dbReference>
<sequence length="290" mass="32400">MFLRSSSSSVLKQYYSWLPQSSPKPKYLSTSSLSQEYYSVQTKSRALSETDLKQLNRPSSSSSTCCMAMHNILPITVDEETDEEEKEDEVRLTNGLILFQNYGLETGDGREVEEEKHMRAVELVVDGDGSGRAGRGKKCGGGGGSDSDGENDDGFEYHGSDSTDFHYTKMIQADPGNSLLLGNYARFLKEVRGNLVKAEEYCGRAVLANPSDGNILSLYADLIWTSHKDAPRAQNYFDKAVKAAPDDCYVLASYAHFLWDVEDEEEEKEQQQRQDQMSHNINLSEPSLLI</sequence>
<reference evidence="3" key="1">
    <citation type="journal article" date="2023" name="Proc. Natl. Acad. Sci. U.S.A.">
        <title>Genomic and structural basis for evolution of tropane alkaloid biosynthesis.</title>
        <authorList>
            <person name="Wanga Y.-J."/>
            <person name="Taina T."/>
            <person name="Yua J.-Y."/>
            <person name="Lia J."/>
            <person name="Xua B."/>
            <person name="Chenc J."/>
            <person name="D'Auriad J.C."/>
            <person name="Huanga J.-P."/>
            <person name="Huanga S.-X."/>
        </authorList>
    </citation>
    <scope>NUCLEOTIDE SEQUENCE [LARGE SCALE GENOMIC DNA]</scope>
    <source>
        <strain evidence="3">cv. KIB-2019</strain>
    </source>
</reference>
<proteinExistence type="predicted"/>
<dbReference type="AlphaFoldDB" id="A0A9Q1MTW7"/>
<evidence type="ECO:0000313" key="2">
    <source>
        <dbReference type="EMBL" id="KAJ8568076.1"/>
    </source>
</evidence>
<dbReference type="EMBL" id="JAJAGQ010000003">
    <property type="protein sequence ID" value="KAJ8568076.1"/>
    <property type="molecule type" value="Genomic_DNA"/>
</dbReference>
<dbReference type="Proteomes" id="UP001152561">
    <property type="component" value="Unassembled WGS sequence"/>
</dbReference>
<accession>A0A9Q1MTW7</accession>
<feature type="region of interest" description="Disordered" evidence="1">
    <location>
        <begin position="126"/>
        <end position="157"/>
    </location>
</feature>
<feature type="region of interest" description="Disordered" evidence="1">
    <location>
        <begin position="265"/>
        <end position="290"/>
    </location>
</feature>
<name>A0A9Q1MTW7_9SOLA</name>
<keyword evidence="3" id="KW-1185">Reference proteome</keyword>
<dbReference type="OrthoDB" id="439046at2759"/>
<feature type="compositionally biased region" description="Polar residues" evidence="1">
    <location>
        <begin position="277"/>
        <end position="290"/>
    </location>
</feature>
<protein>
    <submittedName>
        <fullName evidence="2">Uncharacterized protein</fullName>
    </submittedName>
</protein>